<organism evidence="2 3">
    <name type="scientific">Dioszegia hungarica</name>
    <dbReference type="NCBI Taxonomy" id="4972"/>
    <lineage>
        <taxon>Eukaryota</taxon>
        <taxon>Fungi</taxon>
        <taxon>Dikarya</taxon>
        <taxon>Basidiomycota</taxon>
        <taxon>Agaricomycotina</taxon>
        <taxon>Tremellomycetes</taxon>
        <taxon>Tremellales</taxon>
        <taxon>Bulleribasidiaceae</taxon>
        <taxon>Dioszegia</taxon>
    </lineage>
</organism>
<comment type="caution">
    <text evidence="2">The sequence shown here is derived from an EMBL/GenBank/DDBJ whole genome shotgun (WGS) entry which is preliminary data.</text>
</comment>
<reference evidence="2" key="1">
    <citation type="journal article" date="2022" name="G3 (Bethesda)">
        <title>High quality genome of the basidiomycete yeast Dioszegia hungarica PDD-24b-2 isolated from cloud water.</title>
        <authorList>
            <person name="Jarrige D."/>
            <person name="Haridas S."/>
            <person name="Bleykasten-Grosshans C."/>
            <person name="Joly M."/>
            <person name="Nadalig T."/>
            <person name="Sancelme M."/>
            <person name="Vuilleumier S."/>
            <person name="Grigoriev I.V."/>
            <person name="Amato P."/>
            <person name="Bringel F."/>
        </authorList>
    </citation>
    <scope>NUCLEOTIDE SEQUENCE</scope>
    <source>
        <strain evidence="2">PDD-24b-2</strain>
    </source>
</reference>
<feature type="region of interest" description="Disordered" evidence="1">
    <location>
        <begin position="38"/>
        <end position="64"/>
    </location>
</feature>
<evidence type="ECO:0000313" key="3">
    <source>
        <dbReference type="Proteomes" id="UP001164286"/>
    </source>
</evidence>
<dbReference type="Proteomes" id="UP001164286">
    <property type="component" value="Unassembled WGS sequence"/>
</dbReference>
<dbReference type="GeneID" id="77732616"/>
<dbReference type="AlphaFoldDB" id="A0AA38LWJ0"/>
<dbReference type="RefSeq" id="XP_052946496.1">
    <property type="nucleotide sequence ID" value="XM_053093411.1"/>
</dbReference>
<dbReference type="EMBL" id="JAKWFO010000005">
    <property type="protein sequence ID" value="KAI9636719.1"/>
    <property type="molecule type" value="Genomic_DNA"/>
</dbReference>
<gene>
    <name evidence="2" type="ORF">MKK02DRAFT_45424</name>
</gene>
<name>A0AA38LWJ0_9TREE</name>
<proteinExistence type="predicted"/>
<accession>A0AA38LWJ0</accession>
<sequence>MLVPADPLAPHPTNAHLASDKLFASVSSVVSIATVKAAPEGGERAASEQPDNSDDEKDADPASLGGRSLDPFAGFAFSSRGHLGGIFASVAISGAQLWDRIDYKRVTYQSAPSGIQAIEEPIGYEGELKRFRFGNGAMKGAFEFMDESGAPLVAKRFYRIDSLCTRTVSNELDHILLKLEIARNITFNTFIHDCKDSLKYTPSFLIVLQDPTHSATVYESPHSSRFQSWMVEQDLRASDRTERKVLGSRDFGRTDAPDALEMKTHTFLHYVYDSSLKQSKKLGNRDLIMVPGDIQGFLEQAAPTRTSKRSKSARKEPGVGVFHHFDCRLRTAGGQSEHDDGEASTINNFCAIHEDTPACKDLKLSSLGRTPAPPPSKEGSWGQMIADYIWT</sequence>
<keyword evidence="3" id="KW-1185">Reference proteome</keyword>
<evidence type="ECO:0000313" key="2">
    <source>
        <dbReference type="EMBL" id="KAI9636719.1"/>
    </source>
</evidence>
<protein>
    <submittedName>
        <fullName evidence="2">Uncharacterized protein</fullName>
    </submittedName>
</protein>
<evidence type="ECO:0000256" key="1">
    <source>
        <dbReference type="SAM" id="MobiDB-lite"/>
    </source>
</evidence>